<name>A0A367L7L0_9HYPO</name>
<reference evidence="1 2" key="1">
    <citation type="journal article" date="2015" name="BMC Genomics">
        <title>Insights from the genome of Ophiocordyceps polyrhachis-furcata to pathogenicity and host specificity in insect fungi.</title>
        <authorList>
            <person name="Wichadakul D."/>
            <person name="Kobmoo N."/>
            <person name="Ingsriswang S."/>
            <person name="Tangphatsornruang S."/>
            <person name="Chantasingh D."/>
            <person name="Luangsa-ard J.J."/>
            <person name="Eurwilaichitr L."/>
        </authorList>
    </citation>
    <scope>NUCLEOTIDE SEQUENCE [LARGE SCALE GENOMIC DNA]</scope>
    <source>
        <strain evidence="1 2">BCC 54312</strain>
    </source>
</reference>
<organism evidence="1 2">
    <name type="scientific">Ophiocordyceps polyrhachis-furcata BCC 54312</name>
    <dbReference type="NCBI Taxonomy" id="1330021"/>
    <lineage>
        <taxon>Eukaryota</taxon>
        <taxon>Fungi</taxon>
        <taxon>Dikarya</taxon>
        <taxon>Ascomycota</taxon>
        <taxon>Pezizomycotina</taxon>
        <taxon>Sordariomycetes</taxon>
        <taxon>Hypocreomycetidae</taxon>
        <taxon>Hypocreales</taxon>
        <taxon>Ophiocordycipitaceae</taxon>
        <taxon>Ophiocordyceps</taxon>
    </lineage>
</organism>
<comment type="caution">
    <text evidence="1">The sequence shown here is derived from an EMBL/GenBank/DDBJ whole genome shotgun (WGS) entry which is preliminary data.</text>
</comment>
<evidence type="ECO:0000313" key="2">
    <source>
        <dbReference type="Proteomes" id="UP000253664"/>
    </source>
</evidence>
<keyword evidence="2" id="KW-1185">Reference proteome</keyword>
<dbReference type="EMBL" id="LKCN02000012">
    <property type="protein sequence ID" value="RCI10405.1"/>
    <property type="molecule type" value="Genomic_DNA"/>
</dbReference>
<dbReference type="AlphaFoldDB" id="A0A367L7L0"/>
<evidence type="ECO:0000313" key="1">
    <source>
        <dbReference type="EMBL" id="RCI10405.1"/>
    </source>
</evidence>
<sequence length="154" mass="16619">MVLSRFVLCFPPPPLVPDKGVVFPELDSVVDSSLVNRSLALLYPGSPPLSSPLHQEVVRPFLTGRIKHKTGHYSYEIAPSNARWLEALSPDRQNLCLSFTGSPCLSLPLSASLSLSLSLSLAPSLSVLLSVFNPHITHPSPHADKTVASSDAWI</sequence>
<dbReference type="Proteomes" id="UP000253664">
    <property type="component" value="Unassembled WGS sequence"/>
</dbReference>
<gene>
    <name evidence="1" type="ORF">L249_4350</name>
</gene>
<proteinExistence type="predicted"/>
<protein>
    <submittedName>
        <fullName evidence="1">Uncharacterized protein</fullName>
    </submittedName>
</protein>
<accession>A0A367L7L0</accession>